<dbReference type="Pfam" id="PF03572">
    <property type="entry name" value="Peptidase_S41"/>
    <property type="match status" value="1"/>
</dbReference>
<evidence type="ECO:0000256" key="1">
    <source>
        <dbReference type="ARBA" id="ARBA00009179"/>
    </source>
</evidence>
<dbReference type="SMART" id="SM00228">
    <property type="entry name" value="PDZ"/>
    <property type="match status" value="1"/>
</dbReference>
<evidence type="ECO:0000256" key="3">
    <source>
        <dbReference type="ARBA" id="ARBA00022801"/>
    </source>
</evidence>
<dbReference type="Gene3D" id="3.30.750.44">
    <property type="match status" value="1"/>
</dbReference>
<dbReference type="Gene3D" id="3.90.226.10">
    <property type="entry name" value="2-enoyl-CoA Hydratase, Chain A, domain 1"/>
    <property type="match status" value="1"/>
</dbReference>
<dbReference type="InterPro" id="IPR029045">
    <property type="entry name" value="ClpP/crotonase-like_dom_sf"/>
</dbReference>
<evidence type="ECO:0000256" key="4">
    <source>
        <dbReference type="ARBA" id="ARBA00022825"/>
    </source>
</evidence>
<dbReference type="PANTHER" id="PTHR32060">
    <property type="entry name" value="TAIL-SPECIFIC PROTEASE"/>
    <property type="match status" value="1"/>
</dbReference>
<dbReference type="GO" id="GO:0006508">
    <property type="term" value="P:proteolysis"/>
    <property type="evidence" value="ECO:0007669"/>
    <property type="project" value="UniProtKB-KW"/>
</dbReference>
<comment type="similarity">
    <text evidence="1 5">Belongs to the peptidase S41A family.</text>
</comment>
<sequence length="475" mass="51277">MRDHVPRPAAAGVTNERQSSPMKIRSILRATMLVSAVAVLPVATSGLSAVDSRVNPGFDKLFTIYELVKQNYVDPVDDDKLLKGAIDGMLASLDPHSNYLDGPSLQRLETMIDGNYSGLGLSVVEDDGAVKVVSPFKGSPAEKAGVKAGDYITHLDGVLYYERDLDEAVSKMRGPAGTSIRLTIYRPGRDEPFDVTVTRGVIELEPVTWELKDDIGVISVNEFSRDVGNDVNKAIADLKKQAATAGGKLDGLVLDLRSNPGGSLDEAVALSDLFLDKGVIVSQRGRIASENQYYRAETMFRGDVVKGMPVIVLVDAGSASASEIVAGALQDQHRAVVMGERTFGKGSVQSFIQLDKNSAVKLTTARYFTPSGHSVQEGGIVPDIKVPQMSDPDARARAERAVRESDLRGHLINEAALEDKDLENDKMDDPRFKVSAEELKEKGIDDFQLHYAIATLQRTAGKPALATNAPSDKKN</sequence>
<evidence type="ECO:0000256" key="5">
    <source>
        <dbReference type="RuleBase" id="RU004404"/>
    </source>
</evidence>
<proteinExistence type="inferred from homology"/>
<dbReference type="CDD" id="cd06782">
    <property type="entry name" value="cpPDZ_CPP-like"/>
    <property type="match status" value="1"/>
</dbReference>
<dbReference type="Pfam" id="PF22694">
    <property type="entry name" value="CtpB_N-like"/>
    <property type="match status" value="1"/>
</dbReference>
<dbReference type="CDD" id="cd07560">
    <property type="entry name" value="Peptidase_S41_CPP"/>
    <property type="match status" value="1"/>
</dbReference>
<dbReference type="InterPro" id="IPR055210">
    <property type="entry name" value="CtpA/B_N"/>
</dbReference>
<dbReference type="GO" id="GO:0004175">
    <property type="term" value="F:endopeptidase activity"/>
    <property type="evidence" value="ECO:0007669"/>
    <property type="project" value="TreeGrafter"/>
</dbReference>
<dbReference type="GO" id="GO:0008236">
    <property type="term" value="F:serine-type peptidase activity"/>
    <property type="evidence" value="ECO:0007669"/>
    <property type="project" value="UniProtKB-KW"/>
</dbReference>
<dbReference type="InterPro" id="IPR041489">
    <property type="entry name" value="PDZ_6"/>
</dbReference>
<dbReference type="PATRIC" id="fig|1088721.3.peg.1737"/>
<accession>G6EBN7</accession>
<name>G6EBN7_9SPHN</name>
<keyword evidence="2 5" id="KW-0645">Protease</keyword>
<dbReference type="AlphaFoldDB" id="G6EBN7"/>
<evidence type="ECO:0000259" key="6">
    <source>
        <dbReference type="PROSITE" id="PS50106"/>
    </source>
</evidence>
<dbReference type="PANTHER" id="PTHR32060:SF30">
    <property type="entry name" value="CARBOXY-TERMINAL PROCESSING PROTEASE CTPA"/>
    <property type="match status" value="1"/>
</dbReference>
<dbReference type="OrthoDB" id="9812068at2"/>
<comment type="caution">
    <text evidence="7">The sequence shown here is derived from an EMBL/GenBank/DDBJ whole genome shotgun (WGS) entry which is preliminary data.</text>
</comment>
<evidence type="ECO:0000256" key="2">
    <source>
        <dbReference type="ARBA" id="ARBA00022670"/>
    </source>
</evidence>
<dbReference type="SUPFAM" id="SSF50156">
    <property type="entry name" value="PDZ domain-like"/>
    <property type="match status" value="1"/>
</dbReference>
<dbReference type="FunFam" id="2.30.42.10:FF:000063">
    <property type="entry name" value="Peptidase, S41 family"/>
    <property type="match status" value="1"/>
</dbReference>
<protein>
    <submittedName>
        <fullName evidence="7">Carboxyl-terminal processing protease</fullName>
    </submittedName>
</protein>
<dbReference type="GO" id="GO:0007165">
    <property type="term" value="P:signal transduction"/>
    <property type="evidence" value="ECO:0007669"/>
    <property type="project" value="TreeGrafter"/>
</dbReference>
<dbReference type="Proteomes" id="UP000004030">
    <property type="component" value="Unassembled WGS sequence"/>
</dbReference>
<dbReference type="SMART" id="SM00245">
    <property type="entry name" value="TSPc"/>
    <property type="match status" value="1"/>
</dbReference>
<keyword evidence="4 5" id="KW-0720">Serine protease</keyword>
<dbReference type="NCBIfam" id="TIGR00225">
    <property type="entry name" value="prc"/>
    <property type="match status" value="1"/>
</dbReference>
<dbReference type="EMBL" id="AGFM01000024">
    <property type="protein sequence ID" value="EHJ61319.1"/>
    <property type="molecule type" value="Genomic_DNA"/>
</dbReference>
<dbReference type="InterPro" id="IPR001478">
    <property type="entry name" value="PDZ"/>
</dbReference>
<organism evidence="7 8">
    <name type="scientific">Novosphingobium pentaromativorans US6-1</name>
    <dbReference type="NCBI Taxonomy" id="1088721"/>
    <lineage>
        <taxon>Bacteria</taxon>
        <taxon>Pseudomonadati</taxon>
        <taxon>Pseudomonadota</taxon>
        <taxon>Alphaproteobacteria</taxon>
        <taxon>Sphingomonadales</taxon>
        <taxon>Sphingomonadaceae</taxon>
        <taxon>Novosphingobium</taxon>
    </lineage>
</organism>
<dbReference type="InterPro" id="IPR004447">
    <property type="entry name" value="Peptidase_S41A"/>
</dbReference>
<gene>
    <name evidence="7" type="ORF">NSU_1758</name>
</gene>
<reference evidence="7 8" key="1">
    <citation type="journal article" date="2012" name="J. Bacteriol.">
        <title>Genome sequence of benzo(a)pyrene-degrading bacterium Novosphingobium pentaromativorans US6-1.</title>
        <authorList>
            <person name="Luo Y.R."/>
            <person name="Kang S.G."/>
            <person name="Kim S.J."/>
            <person name="Kim M.R."/>
            <person name="Li N."/>
            <person name="Lee J.H."/>
            <person name="Kwon K.K."/>
        </authorList>
    </citation>
    <scope>NUCLEOTIDE SEQUENCE [LARGE SCALE GENOMIC DNA]</scope>
    <source>
        <strain evidence="7 8">US6-1</strain>
    </source>
</reference>
<dbReference type="eggNOG" id="COG0793">
    <property type="taxonomic scope" value="Bacteria"/>
</dbReference>
<dbReference type="SUPFAM" id="SSF52096">
    <property type="entry name" value="ClpP/crotonase"/>
    <property type="match status" value="1"/>
</dbReference>
<keyword evidence="8" id="KW-1185">Reference proteome</keyword>
<dbReference type="InterPro" id="IPR005151">
    <property type="entry name" value="Tail-specific_protease"/>
</dbReference>
<dbReference type="PROSITE" id="PS50106">
    <property type="entry name" value="PDZ"/>
    <property type="match status" value="1"/>
</dbReference>
<evidence type="ECO:0000313" key="8">
    <source>
        <dbReference type="Proteomes" id="UP000004030"/>
    </source>
</evidence>
<keyword evidence="3 5" id="KW-0378">Hydrolase</keyword>
<dbReference type="InterPro" id="IPR036034">
    <property type="entry name" value="PDZ_sf"/>
</dbReference>
<evidence type="ECO:0000313" key="7">
    <source>
        <dbReference type="EMBL" id="EHJ61319.1"/>
    </source>
</evidence>
<feature type="domain" description="PDZ" evidence="6">
    <location>
        <begin position="105"/>
        <end position="173"/>
    </location>
</feature>
<dbReference type="Pfam" id="PF17820">
    <property type="entry name" value="PDZ_6"/>
    <property type="match status" value="1"/>
</dbReference>
<dbReference type="Gene3D" id="2.30.42.10">
    <property type="match status" value="1"/>
</dbReference>
<dbReference type="STRING" id="1088721.JI59_11290"/>
<dbReference type="GO" id="GO:0030288">
    <property type="term" value="C:outer membrane-bounded periplasmic space"/>
    <property type="evidence" value="ECO:0007669"/>
    <property type="project" value="TreeGrafter"/>
</dbReference>